<dbReference type="Gene3D" id="2.130.10.30">
    <property type="entry name" value="Regulator of chromosome condensation 1/beta-lactamase-inhibitor protein II"/>
    <property type="match status" value="2"/>
</dbReference>
<evidence type="ECO:0000256" key="4">
    <source>
        <dbReference type="SAM" id="SignalP"/>
    </source>
</evidence>
<feature type="compositionally biased region" description="Low complexity" evidence="2">
    <location>
        <begin position="1779"/>
        <end position="1794"/>
    </location>
</feature>
<dbReference type="EMBL" id="CDMZ01003416">
    <property type="protein sequence ID" value="CEM46272.1"/>
    <property type="molecule type" value="Genomic_DNA"/>
</dbReference>
<name>A0A0G4HPQ8_9ALVE</name>
<dbReference type="PROSITE" id="PS00626">
    <property type="entry name" value="RCC1_2"/>
    <property type="match status" value="2"/>
</dbReference>
<dbReference type="SUPFAM" id="SSF50985">
    <property type="entry name" value="RCC1/BLIP-II"/>
    <property type="match status" value="2"/>
</dbReference>
<keyword evidence="3" id="KW-1133">Transmembrane helix</keyword>
<evidence type="ECO:0000256" key="2">
    <source>
        <dbReference type="SAM" id="MobiDB-lite"/>
    </source>
</evidence>
<evidence type="ECO:0000256" key="3">
    <source>
        <dbReference type="SAM" id="Phobius"/>
    </source>
</evidence>
<feature type="transmembrane region" description="Helical" evidence="3">
    <location>
        <begin position="1018"/>
        <end position="1041"/>
    </location>
</feature>
<organism evidence="5">
    <name type="scientific">Chromera velia CCMP2878</name>
    <dbReference type="NCBI Taxonomy" id="1169474"/>
    <lineage>
        <taxon>Eukaryota</taxon>
        <taxon>Sar</taxon>
        <taxon>Alveolata</taxon>
        <taxon>Colpodellida</taxon>
        <taxon>Chromeraceae</taxon>
        <taxon>Chromera</taxon>
    </lineage>
</organism>
<feature type="transmembrane region" description="Helical" evidence="3">
    <location>
        <begin position="884"/>
        <end position="903"/>
    </location>
</feature>
<feature type="chain" id="PRO_5005191701" evidence="4">
    <location>
        <begin position="21"/>
        <end position="2086"/>
    </location>
</feature>
<evidence type="ECO:0000313" key="5">
    <source>
        <dbReference type="EMBL" id="CEM46272.1"/>
    </source>
</evidence>
<feature type="compositionally biased region" description="Basic and acidic residues" evidence="2">
    <location>
        <begin position="1290"/>
        <end position="1300"/>
    </location>
</feature>
<feature type="region of interest" description="Disordered" evidence="2">
    <location>
        <begin position="1270"/>
        <end position="1303"/>
    </location>
</feature>
<dbReference type="Pfam" id="PF13540">
    <property type="entry name" value="RCC1_2"/>
    <property type="match status" value="1"/>
</dbReference>
<keyword evidence="1" id="KW-0677">Repeat</keyword>
<keyword evidence="3" id="KW-0472">Membrane</keyword>
<feature type="compositionally biased region" description="Basic and acidic residues" evidence="2">
    <location>
        <begin position="1902"/>
        <end position="1911"/>
    </location>
</feature>
<feature type="compositionally biased region" description="Basic and acidic residues" evidence="2">
    <location>
        <begin position="1270"/>
        <end position="1282"/>
    </location>
</feature>
<keyword evidence="4" id="KW-0732">Signal</keyword>
<feature type="transmembrane region" description="Helical" evidence="3">
    <location>
        <begin position="1394"/>
        <end position="1413"/>
    </location>
</feature>
<feature type="compositionally biased region" description="Basic and acidic residues" evidence="2">
    <location>
        <begin position="1049"/>
        <end position="1062"/>
    </location>
</feature>
<proteinExistence type="predicted"/>
<feature type="region of interest" description="Disordered" evidence="2">
    <location>
        <begin position="1770"/>
        <end position="1848"/>
    </location>
</feature>
<feature type="compositionally biased region" description="Basic and acidic residues" evidence="2">
    <location>
        <begin position="1817"/>
        <end position="1842"/>
    </location>
</feature>
<feature type="transmembrane region" description="Helical" evidence="3">
    <location>
        <begin position="1369"/>
        <end position="1387"/>
    </location>
</feature>
<dbReference type="PRINTS" id="PR00633">
    <property type="entry name" value="RCCNDNSATION"/>
</dbReference>
<dbReference type="PhylomeDB" id="A0A0G4HPQ8"/>
<dbReference type="Pfam" id="PF00415">
    <property type="entry name" value="RCC1"/>
    <property type="match status" value="4"/>
</dbReference>
<dbReference type="PANTHER" id="PTHR22870">
    <property type="entry name" value="REGULATOR OF CHROMOSOME CONDENSATION"/>
    <property type="match status" value="1"/>
</dbReference>
<feature type="compositionally biased region" description="Basic and acidic residues" evidence="2">
    <location>
        <begin position="1954"/>
        <end position="1968"/>
    </location>
</feature>
<dbReference type="VEuPathDB" id="CryptoDB:Cvel_7840"/>
<feature type="region of interest" description="Disordered" evidence="2">
    <location>
        <begin position="1890"/>
        <end position="1991"/>
    </location>
</feature>
<feature type="signal peptide" evidence="4">
    <location>
        <begin position="1"/>
        <end position="20"/>
    </location>
</feature>
<reference evidence="5" key="1">
    <citation type="submission" date="2014-11" db="EMBL/GenBank/DDBJ databases">
        <authorList>
            <person name="Otto D Thomas"/>
            <person name="Naeem Raeece"/>
        </authorList>
    </citation>
    <scope>NUCLEOTIDE SEQUENCE</scope>
</reference>
<protein>
    <submittedName>
        <fullName evidence="5">Uncharacterized protein</fullName>
    </submittedName>
</protein>
<keyword evidence="3" id="KW-0812">Transmembrane</keyword>
<dbReference type="InterPro" id="IPR051210">
    <property type="entry name" value="Ub_ligase/GEF_domain"/>
</dbReference>
<feature type="region of interest" description="Disordered" evidence="2">
    <location>
        <begin position="1577"/>
        <end position="1599"/>
    </location>
</feature>
<evidence type="ECO:0000256" key="1">
    <source>
        <dbReference type="ARBA" id="ARBA00022737"/>
    </source>
</evidence>
<accession>A0A0G4HPQ8</accession>
<feature type="transmembrane region" description="Helical" evidence="3">
    <location>
        <begin position="924"/>
        <end position="948"/>
    </location>
</feature>
<feature type="region of interest" description="Disordered" evidence="2">
    <location>
        <begin position="1049"/>
        <end position="1076"/>
    </location>
</feature>
<dbReference type="PANTHER" id="PTHR22870:SF466">
    <property type="entry name" value="ANKYRIN REPEAT-CONTAINING PROTEIN"/>
    <property type="match status" value="1"/>
</dbReference>
<feature type="transmembrane region" description="Helical" evidence="3">
    <location>
        <begin position="1425"/>
        <end position="1446"/>
    </location>
</feature>
<sequence length="2086" mass="229240">MDMRAFMLFVLAVNRPSLVAQGNEHSLLVDEMGDLFAFGNNIEGQLGLKEKENVRVPTRVRGLSGVVDACAGGDASFHSFSLVLLKNATVVSFGDGRFGQIGRRVSEEGEDNDWRALPVEGLDGETVVGVACGGRHSAAWTAGGKLFIWGNGNSGRLGLNDTEIRWNATLVTAPLLEGEFVTQAALGGAHTVVACKSGRVFSWGSNPYGQLGNGRSVFGGYETSPVEVVAAWGEEKVVAVAAGDRHSLVLTSSGKVFAFGENGDLGFGQLGLGSEEESFSTPQWVERLPGRASQIAAGRKHSFVLLEDKRVFSFGQNKYGQLGLGHTDDQREPRDVVGIRAEGLWKGGGVSAFRTGYSLLITEGGVVGTGSNEEGQLGLGSGLRGSARNVELSFVPILTALRCPPLNVDFPNDRGASFWRSSRVSFASFFPFPVSSLDREGDGNSPTRIQTEFFPAVEPRLFDVGEPVEIHVRLSDSLSQQNEGSCEFILRIKDTESPILTCSPPLTLKVSRQMPPLTFPPPTEIRDNVDALPDGPINVGLSYSHLNRSDSKQLFESGDAVQVRAEGTDRSGNKGSCIMVVTADECPSNSERDTPDSPCLCEEDYYHSPLADGFVCLPCDRNSHSKRGSTDSSKCLCKEGFYGDPSFSNSSICRQCIPNSNTTGGATHPSQCICTEKFYFSPPDTKTSEGELIVSLPEIISHNDPINLFTSGTCEPCPLHSFCSGIQLTPSQVSEVLRQSRLPKALTGREGDCGTLRSDTLISCGRDSQPLSPLRLLEAQSEDVHQQMLKQLMAHPRPVPHKNFSLVQRWPRAVIVPCPFAETCLSVEPGQADLSGLQIYFQGENAGTLCEEGHVGPLCSECKRERHLLRRGTDVRCHECSPSVVRVLTAIGLFLAFVVLVLAHTSMVTKDNPKMDVPEHAVAVKILTVFVTALGFLADLARPAFIVFREELEDWGVRERRESQSWESNASMFLAKAAEDLLDFLRKLPTVGEVFSMKCVFDLFPWTAREEHLAGRELLSLLVPLGAICLIGTVGLVIVLSSYCRGAETKREGEAPNERENPDPSCSPPPAPANTGTVAAAAVAAEEGAAGALTGLRDTDQVNEGSDTVDDDRHANRFFVEQQSTQPLPCSSSKSFAQVCERFKMRLAYNRRSLGLFRRTFDRETGLWVRLMSLHEDMTPVILATIFLWASSLVEAPLASLRCEPLHPSIRERRLHSFPSITCHWPLRSSDDPYSRWWGVSLAVLFGGVFGVPLLICCFMLLNSVRVGEAKSGEGGPADRKQAWKKKRATEREGDIRAEAEGEESLPATHKALMQNSERMHLASFRRQFSLLLGGYGDKFLFWELVIFARRLSIPICLLAPSTSARYTILTFHAVLFFGLQAILQPYRSADLNWLETFSLTVWLGGVLVLKAVSDRTISLAVRVALVYLLLSSIAAFVVRSLLFIVSDRLSTRKKKKEEEEVVWTCLPKAEKEWWKRIAEKLWQFLVKHIRRCSCVQREKTERQRSPCLERIPLGRFLSRLLCCQKKTNGRSCCKRKADSHCCRCSGQLKSLHVRLQEGGHSLVPVRVLRERGQQKMKKDKGHVAEVSRRTRQSISSTLPGASLEAPEENLSRVFELSLTLSPSERRAFERCLRDIDEDLEVVHMKLNSERERRGVIRGTVPGNFDQKWSGHLEGHVRASAHDLRHPPFLLSFCFRLGVLSDASMNLGRAKEDSNKRFIASSCEEMAEHCAIVRELLRVPHPGAAPPMISGEGDRLCWSPRIPLRARLQEAPAGDEHSVASGVSPSSAPPSVVTGGAGKEKQIPISDKRSPSLRIAVVEERAGTGRQREPQGESFESEHDSLSLEGLPLSDHPSLLDFAERRMASAEATHALACLPANEIEVAEAAANAASSDAPSLPGHGRGKEVDEVRETSATPAVVPPNPHQAERETNEKRHKKPQSAEDKGEQRLLQSPLREESQPGRGDLVRQRRDRYGKRVSVQSDRGNRCGDSFDCKSDGEDRIVSQRQWTEEDAETADGVLTERLIVYSHDAATRQVGGRSCSSLEGWLRGSATEKERRCFGRMTALYTCFLAAASTCATSYSEFTHH</sequence>
<feature type="compositionally biased region" description="Basic and acidic residues" evidence="2">
    <location>
        <begin position="1798"/>
        <end position="1810"/>
    </location>
</feature>
<dbReference type="InterPro" id="IPR000408">
    <property type="entry name" value="Reg_chr_condens"/>
</dbReference>
<feature type="transmembrane region" description="Helical" evidence="3">
    <location>
        <begin position="1237"/>
        <end position="1262"/>
    </location>
</feature>
<gene>
    <name evidence="5" type="ORF">Cvel_7840</name>
</gene>
<dbReference type="InterPro" id="IPR009091">
    <property type="entry name" value="RCC1/BLIP-II"/>
</dbReference>